<comment type="caution">
    <text evidence="3">The sequence shown here is derived from an EMBL/GenBank/DDBJ whole genome shotgun (WGS) entry which is preliminary data.</text>
</comment>
<dbReference type="InterPro" id="IPR036188">
    <property type="entry name" value="FAD/NAD-bd_sf"/>
</dbReference>
<dbReference type="Proteomes" id="UP000267798">
    <property type="component" value="Unassembled WGS sequence"/>
</dbReference>
<dbReference type="EMBL" id="QXQB01000003">
    <property type="protein sequence ID" value="RJX38872.1"/>
    <property type="molecule type" value="Genomic_DNA"/>
</dbReference>
<feature type="region of interest" description="Disordered" evidence="1">
    <location>
        <begin position="163"/>
        <end position="189"/>
    </location>
</feature>
<dbReference type="InterPro" id="IPR050407">
    <property type="entry name" value="Geranylgeranyl_reductase"/>
</dbReference>
<organism evidence="3 4">
    <name type="scientific">Paenibacillus pinisoli</name>
    <dbReference type="NCBI Taxonomy" id="1276110"/>
    <lineage>
        <taxon>Bacteria</taxon>
        <taxon>Bacillati</taxon>
        <taxon>Bacillota</taxon>
        <taxon>Bacilli</taxon>
        <taxon>Bacillales</taxon>
        <taxon>Paenibacillaceae</taxon>
        <taxon>Paenibacillus</taxon>
    </lineage>
</organism>
<reference evidence="3 4" key="1">
    <citation type="submission" date="2018-09" db="EMBL/GenBank/DDBJ databases">
        <title>Paenibacillus aracenensis nov. sp. isolated from a cave in southern Spain.</title>
        <authorList>
            <person name="Jurado V."/>
            <person name="Gutierrez-Patricio S."/>
            <person name="Gonzalez-Pimentel J.L."/>
            <person name="Miller A.Z."/>
            <person name="Laiz L."/>
            <person name="Saiz-Jimenez C."/>
        </authorList>
    </citation>
    <scope>NUCLEOTIDE SEQUENCE [LARGE SCALE GENOMIC DNA]</scope>
    <source>
        <strain evidence="3 4">JCM 19203</strain>
    </source>
</reference>
<feature type="compositionally biased region" description="Basic and acidic residues" evidence="1">
    <location>
        <begin position="164"/>
        <end position="176"/>
    </location>
</feature>
<evidence type="ECO:0000313" key="4">
    <source>
        <dbReference type="Proteomes" id="UP000267798"/>
    </source>
</evidence>
<dbReference type="Gene3D" id="3.50.50.60">
    <property type="entry name" value="FAD/NAD(P)-binding domain"/>
    <property type="match status" value="1"/>
</dbReference>
<dbReference type="SUPFAM" id="SSF51905">
    <property type="entry name" value="FAD/NAD(P)-binding domain"/>
    <property type="match status" value="1"/>
</dbReference>
<dbReference type="PANTHER" id="PTHR42685">
    <property type="entry name" value="GERANYLGERANYL DIPHOSPHATE REDUCTASE"/>
    <property type="match status" value="1"/>
</dbReference>
<protein>
    <submittedName>
        <fullName evidence="3">NAD(P)/FAD-dependent oxidoreductase</fullName>
    </submittedName>
</protein>
<dbReference type="Pfam" id="PF01494">
    <property type="entry name" value="FAD_binding_3"/>
    <property type="match status" value="1"/>
</dbReference>
<keyword evidence="4" id="KW-1185">Reference proteome</keyword>
<feature type="domain" description="FAD-binding" evidence="2">
    <location>
        <begin position="4"/>
        <end position="157"/>
    </location>
</feature>
<gene>
    <name evidence="3" type="ORF">D3P09_15210</name>
</gene>
<sequence>MIYDAAVLGAGIAGSAAAKALASRGWSAVLLDRQRFPRHKVCGEFLSPESLETLARLGLLEPVQSLSPSRITQTSLFLENGGVIRIPLPDAALGVSRYSLDSAFHREASAAGASIREGAVVLSVERLDGHYELIVRCGGETEVLRARAVIAAWGGAGLTGILPDGRERSSERRMEGPARNSRGQSARHSAQAPGLVGVKMHYLSADSAALASGGDSVELYFFRGGYAGINGVEDGKVNIAALLERGDIPLNHRSVPAMLEEAARRHPALRERMAALSPLPDSAAAVSPVRISMRPAAWSGIPLIGDAICRIPPLCGDGMSMALRSAELCSAYADGYLRGEFSLSEWEREYKAAIAREFSRPLRWGRFAESLLSSALLSRALPALARLAPRAARGMIQSTRLRIR</sequence>
<name>A0A3A6PC21_9BACL</name>
<evidence type="ECO:0000256" key="1">
    <source>
        <dbReference type="SAM" id="MobiDB-lite"/>
    </source>
</evidence>
<dbReference type="InterPro" id="IPR002938">
    <property type="entry name" value="FAD-bd"/>
</dbReference>
<dbReference type="RefSeq" id="WP_120111644.1">
    <property type="nucleotide sequence ID" value="NZ_QXQB01000003.1"/>
</dbReference>
<evidence type="ECO:0000259" key="2">
    <source>
        <dbReference type="Pfam" id="PF01494"/>
    </source>
</evidence>
<dbReference type="AlphaFoldDB" id="A0A3A6PC21"/>
<dbReference type="GO" id="GO:0071949">
    <property type="term" value="F:FAD binding"/>
    <property type="evidence" value="ECO:0007669"/>
    <property type="project" value="InterPro"/>
</dbReference>
<dbReference type="PANTHER" id="PTHR42685:SF22">
    <property type="entry name" value="CONDITIONED MEDIUM FACTOR RECEPTOR 1"/>
    <property type="match status" value="1"/>
</dbReference>
<evidence type="ECO:0000313" key="3">
    <source>
        <dbReference type="EMBL" id="RJX38872.1"/>
    </source>
</evidence>
<proteinExistence type="predicted"/>
<dbReference type="OrthoDB" id="9806565at2"/>
<accession>A0A3A6PC21</accession>